<keyword evidence="4" id="KW-1185">Reference proteome</keyword>
<dbReference type="InterPro" id="IPR002656">
    <property type="entry name" value="Acyl_transf_3_dom"/>
</dbReference>
<feature type="transmembrane region" description="Helical" evidence="1">
    <location>
        <begin position="144"/>
        <end position="165"/>
    </location>
</feature>
<dbReference type="PANTHER" id="PTHR37312">
    <property type="entry name" value="MEMBRANE-BOUND ACYLTRANSFERASE YKRP-RELATED"/>
    <property type="match status" value="1"/>
</dbReference>
<feature type="transmembrane region" description="Helical" evidence="1">
    <location>
        <begin position="346"/>
        <end position="366"/>
    </location>
</feature>
<evidence type="ECO:0000259" key="2">
    <source>
        <dbReference type="Pfam" id="PF01757"/>
    </source>
</evidence>
<gene>
    <name evidence="3" type="ORF">A4V02_00600</name>
</gene>
<feature type="transmembrane region" description="Helical" evidence="1">
    <location>
        <begin position="80"/>
        <end position="102"/>
    </location>
</feature>
<dbReference type="GO" id="GO:0016747">
    <property type="term" value="F:acyltransferase activity, transferring groups other than amino-acyl groups"/>
    <property type="evidence" value="ECO:0007669"/>
    <property type="project" value="InterPro"/>
</dbReference>
<dbReference type="InterPro" id="IPR052734">
    <property type="entry name" value="Nod_factor_acetyltransferase"/>
</dbReference>
<accession>A0A1Z2XFC0</accession>
<dbReference type="KEGG" id="pary:A4V02_00600"/>
<dbReference type="AlphaFoldDB" id="A0A1B1S6H1"/>
<feature type="transmembrane region" description="Helical" evidence="1">
    <location>
        <begin position="232"/>
        <end position="250"/>
    </location>
</feature>
<dbReference type="EMBL" id="CP015402">
    <property type="protein sequence ID" value="ANU62394.1"/>
    <property type="molecule type" value="Genomic_DNA"/>
</dbReference>
<accession>A0A1B1S6H1</accession>
<name>A0A1B1S6H1_9BACT</name>
<dbReference type="Pfam" id="PF01757">
    <property type="entry name" value="Acyl_transf_3"/>
    <property type="match status" value="1"/>
</dbReference>
<reference evidence="4" key="1">
    <citation type="submission" date="2016-04" db="EMBL/GenBank/DDBJ databases">
        <title>Complete Genome Sequences of Twelve Strains of a Stable Defined Moderately Diverse Mouse Microbiota 2 (sDMDMm2).</title>
        <authorList>
            <person name="Uchimura Y."/>
            <person name="Wyss M."/>
            <person name="Brugiroux S."/>
            <person name="Limenitakis J.P."/>
            <person name="Stecher B."/>
            <person name="McCoy K.D."/>
            <person name="Macpherson A.J."/>
        </authorList>
    </citation>
    <scope>NUCLEOTIDE SEQUENCE [LARGE SCALE GENOMIC DNA]</scope>
    <source>
        <strain evidence="4">YL27</strain>
    </source>
</reference>
<feature type="domain" description="Acyltransferase 3" evidence="2">
    <location>
        <begin position="20"/>
        <end position="361"/>
    </location>
</feature>
<dbReference type="OrthoDB" id="9816048at2"/>
<evidence type="ECO:0000313" key="3">
    <source>
        <dbReference type="EMBL" id="ANU62394.1"/>
    </source>
</evidence>
<feature type="transmembrane region" description="Helical" evidence="1">
    <location>
        <begin position="299"/>
        <end position="326"/>
    </location>
</feature>
<keyword evidence="1" id="KW-1133">Transmembrane helix</keyword>
<sequence length="387" mass="44013">MENSVATANKSRPRNTVMSIVKGMAIILMVAGHAEGGDMLVRFIYLFHMPVFFIAAGYFFSQSSLDDPWRFCMKRVRGLYFPFVKWALLFLVLHNILFYFGILNETYGNWKGGVTHPYTLHSFFQRLVHIIFSMAGYDEFMAGAFWFFRALLITSVGYLLLRLLLRHMFPGIGVVRASLIICAAALAFALFKIGCGMRIVTVVQGGIRETWGIFFFSFGVIFRALEPRMPRLSWWHAVAIFAFLIAGAWLEWTGMTLTPALLTVATLPVTGILGFMLLRRIAQHVDRRDNVLRRTLVTVGEMTMCVFVFHISAFKLVSLVKIWWYGLDFGQIGCHMVIHDYASSDLFWVAYTVVGVAVPIVWKMAYDRLAAGVRDRRMSISKVTENG</sequence>
<dbReference type="PANTHER" id="PTHR37312:SF1">
    <property type="entry name" value="MEMBRANE-BOUND ACYLTRANSFERASE YKRP-RELATED"/>
    <property type="match status" value="1"/>
</dbReference>
<keyword evidence="1" id="KW-0812">Transmembrane</keyword>
<feature type="transmembrane region" description="Helical" evidence="1">
    <location>
        <begin position="16"/>
        <end position="34"/>
    </location>
</feature>
<protein>
    <recommendedName>
        <fullName evidence="2">Acyltransferase 3 domain-containing protein</fullName>
    </recommendedName>
</protein>
<feature type="transmembrane region" description="Helical" evidence="1">
    <location>
        <begin position="177"/>
        <end position="200"/>
    </location>
</feature>
<evidence type="ECO:0000256" key="1">
    <source>
        <dbReference type="SAM" id="Phobius"/>
    </source>
</evidence>
<feature type="transmembrane region" description="Helical" evidence="1">
    <location>
        <begin position="206"/>
        <end position="225"/>
    </location>
</feature>
<organism evidence="3 4">
    <name type="scientific">Muribaculum intestinale</name>
    <dbReference type="NCBI Taxonomy" id="1796646"/>
    <lineage>
        <taxon>Bacteria</taxon>
        <taxon>Pseudomonadati</taxon>
        <taxon>Bacteroidota</taxon>
        <taxon>Bacteroidia</taxon>
        <taxon>Bacteroidales</taxon>
        <taxon>Muribaculaceae</taxon>
        <taxon>Muribaculum</taxon>
    </lineage>
</organism>
<dbReference type="STRING" id="1796646.A4V02_00600"/>
<proteinExistence type="predicted"/>
<feature type="transmembrane region" description="Helical" evidence="1">
    <location>
        <begin position="256"/>
        <end position="278"/>
    </location>
</feature>
<dbReference type="Proteomes" id="UP000186351">
    <property type="component" value="Chromosome"/>
</dbReference>
<feature type="transmembrane region" description="Helical" evidence="1">
    <location>
        <begin position="40"/>
        <end position="60"/>
    </location>
</feature>
<keyword evidence="1" id="KW-0472">Membrane</keyword>
<evidence type="ECO:0000313" key="4">
    <source>
        <dbReference type="Proteomes" id="UP000186351"/>
    </source>
</evidence>